<sequence length="624" mass="68202">MSDSFDILDWEAFSGEPVMAGVEGEPTVEELSRLPFDGEAPLFAVVASPSTTERLVVDVLAASRSLALLGRWVVVPFLQDGERTFAVGQVKGVTMENDLFEGATARAVVSSLGSLPPSASQDLYRAELSMSAVFALRGPEERVVPSLMGTVPPSGSGAYLVSDAFLGGLLSRNSPDLFYLGTAYGSTGRSLLLPTWIRHFRKGPGGAGDTYHMGIFGRTGSGKSVLAKMVLIGFARHKGTSLFVFDPQGEFSRDLGGPSGEEGFSLDWGRVAEERFGKKVQAVPLRNLVLDSWELFEDVVGKALVFQWLGYPRGEKRDLAAEQLGCELRRRHMNLNDLSGDEAFAAVGEIVGDEGFVKRVYMTDESVERHLRKARDHWSDPSQREQLRSLWRGMTILFDDRRRGTVSVTRLVEELARGDRIVVVNLSREGLDRGLSLAAGASDMVWDEEIQGLVVWRLLEALRRRGEEAYLDGKRLNVLVVLDEAHRFVPRGALEGTQGKVRDLLVSAARETRKYGLGWLFVSQTLASLHPEVVGQLRALFVGFGLTGGNELAGLRDLAGGDGEALTLYQRFPDPQSAPSDTYRSFNYMLLGPLSPLAFSGQPLFLSAFASPEAFLDANGLIRP</sequence>
<dbReference type="RefSeq" id="WP_274374072.1">
    <property type="nucleotide sequence ID" value="NZ_CP072943.1"/>
</dbReference>
<dbReference type="PANTHER" id="PTHR42957:SF1">
    <property type="entry name" value="HELICASE MJ1565-RELATED"/>
    <property type="match status" value="1"/>
</dbReference>
<feature type="domain" description="Helicase HerA central" evidence="1">
    <location>
        <begin position="211"/>
        <end position="428"/>
    </location>
</feature>
<dbReference type="KEGG" id="aram:KAR29_02470"/>
<evidence type="ECO:0000313" key="3">
    <source>
        <dbReference type="Proteomes" id="UP000671879"/>
    </source>
</evidence>
<evidence type="ECO:0000313" key="2">
    <source>
        <dbReference type="EMBL" id="QTX32815.1"/>
    </source>
</evidence>
<evidence type="ECO:0000259" key="1">
    <source>
        <dbReference type="Pfam" id="PF01935"/>
    </source>
</evidence>
<keyword evidence="2" id="KW-0067">ATP-binding</keyword>
<keyword evidence="3" id="KW-1185">Reference proteome</keyword>
<dbReference type="Gene3D" id="3.40.50.300">
    <property type="entry name" value="P-loop containing nucleotide triphosphate hydrolases"/>
    <property type="match status" value="2"/>
</dbReference>
<dbReference type="InterPro" id="IPR027417">
    <property type="entry name" value="P-loop_NTPase"/>
</dbReference>
<dbReference type="SUPFAM" id="SSF52540">
    <property type="entry name" value="P-loop containing nucleoside triphosphate hydrolases"/>
    <property type="match status" value="1"/>
</dbReference>
<proteinExistence type="predicted"/>
<dbReference type="InterPro" id="IPR008571">
    <property type="entry name" value="HerA-like"/>
</dbReference>
<dbReference type="Proteomes" id="UP000671879">
    <property type="component" value="Chromosome"/>
</dbReference>
<accession>A0A9Q7EXT7</accession>
<dbReference type="AlphaFoldDB" id="A0A9Q7EXT7"/>
<keyword evidence="2" id="KW-0547">Nucleotide-binding</keyword>
<gene>
    <name evidence="2" type="ORF">KAR29_02470</name>
</gene>
<name>A0A9Q7EXT7_9BACT</name>
<dbReference type="EMBL" id="CP072943">
    <property type="protein sequence ID" value="QTX32815.1"/>
    <property type="molecule type" value="Genomic_DNA"/>
</dbReference>
<organism evidence="2 3">
    <name type="scientific">Aminithiophilus ramosus</name>
    <dbReference type="NCBI Taxonomy" id="3029084"/>
    <lineage>
        <taxon>Bacteria</taxon>
        <taxon>Thermotogati</taxon>
        <taxon>Synergistota</taxon>
        <taxon>Synergistia</taxon>
        <taxon>Synergistales</taxon>
        <taxon>Aminithiophilaceae</taxon>
        <taxon>Aminithiophilus</taxon>
    </lineage>
</organism>
<dbReference type="Pfam" id="PF01935">
    <property type="entry name" value="DUF87"/>
    <property type="match status" value="1"/>
</dbReference>
<protein>
    <submittedName>
        <fullName evidence="2">ATP-binding protein</fullName>
    </submittedName>
</protein>
<dbReference type="GO" id="GO:0005524">
    <property type="term" value="F:ATP binding"/>
    <property type="evidence" value="ECO:0007669"/>
    <property type="project" value="UniProtKB-KW"/>
</dbReference>
<dbReference type="InterPro" id="IPR002789">
    <property type="entry name" value="HerA_central"/>
</dbReference>
<reference evidence="3" key="1">
    <citation type="submission" date="2021-04" db="EMBL/GenBank/DDBJ databases">
        <title>A novel Synergistetes isolate from a pyrite-forming mixed culture.</title>
        <authorList>
            <person name="Bunk B."/>
            <person name="Sproer C."/>
            <person name="Spring S."/>
            <person name="Pester M."/>
        </authorList>
    </citation>
    <scope>NUCLEOTIDE SEQUENCE [LARGE SCALE GENOMIC DNA]</scope>
    <source>
        <strain evidence="3">J.5.4.2-T.3.5.2</strain>
    </source>
</reference>
<dbReference type="PANTHER" id="PTHR42957">
    <property type="entry name" value="HELICASE MJ1565-RELATED"/>
    <property type="match status" value="1"/>
</dbReference>